<proteinExistence type="predicted"/>
<dbReference type="PROSITE" id="PS51257">
    <property type="entry name" value="PROKAR_LIPOPROTEIN"/>
    <property type="match status" value="1"/>
</dbReference>
<reference evidence="3 4" key="1">
    <citation type="submission" date="2020-01" db="EMBL/GenBank/DDBJ databases">
        <title>Insect and environment-associated Actinomycetes.</title>
        <authorList>
            <person name="Currrie C."/>
            <person name="Chevrette M."/>
            <person name="Carlson C."/>
            <person name="Stubbendieck R."/>
            <person name="Wendt-Pienkowski E."/>
        </authorList>
    </citation>
    <scope>NUCLEOTIDE SEQUENCE [LARGE SCALE GENOMIC DNA]</scope>
    <source>
        <strain evidence="3 4">SID14163</strain>
    </source>
</reference>
<dbReference type="Proteomes" id="UP000470446">
    <property type="component" value="Unassembled WGS sequence"/>
</dbReference>
<feature type="region of interest" description="Disordered" evidence="1">
    <location>
        <begin position="129"/>
        <end position="148"/>
    </location>
</feature>
<feature type="signal peptide" evidence="2">
    <location>
        <begin position="1"/>
        <end position="22"/>
    </location>
</feature>
<evidence type="ECO:0000256" key="1">
    <source>
        <dbReference type="SAM" id="MobiDB-lite"/>
    </source>
</evidence>
<dbReference type="RefSeq" id="WP_164247046.1">
    <property type="nucleotide sequence ID" value="NZ_JAAGMA010000669.1"/>
</dbReference>
<dbReference type="EMBL" id="JAAGMA010000669">
    <property type="protein sequence ID" value="NEB12047.1"/>
    <property type="molecule type" value="Genomic_DNA"/>
</dbReference>
<comment type="caution">
    <text evidence="3">The sequence shown here is derived from an EMBL/GenBank/DDBJ whole genome shotgun (WGS) entry which is preliminary data.</text>
</comment>
<evidence type="ECO:0000313" key="4">
    <source>
        <dbReference type="Proteomes" id="UP000470446"/>
    </source>
</evidence>
<dbReference type="AlphaFoldDB" id="A0A7K3PQD0"/>
<evidence type="ECO:0000256" key="2">
    <source>
        <dbReference type="SAM" id="SignalP"/>
    </source>
</evidence>
<evidence type="ECO:0008006" key="5">
    <source>
        <dbReference type="Google" id="ProtNLM"/>
    </source>
</evidence>
<gene>
    <name evidence="3" type="ORF">G3I32_24925</name>
</gene>
<accession>A0A7K3PQD0</accession>
<feature type="chain" id="PRO_5039078558" description="Lipoprotein" evidence="2">
    <location>
        <begin position="23"/>
        <end position="311"/>
    </location>
</feature>
<evidence type="ECO:0000313" key="3">
    <source>
        <dbReference type="EMBL" id="NEB12047.1"/>
    </source>
</evidence>
<sequence length="311" mass="33585">MRRLLWPTAAVLLAAGCGSASGGEAPVPDPRPLGRAADFTAAERTVLHHAEEAAVQRCMERRGFAYRPVPAADFRRSAESSPYGLLTSDRAAQDGYGMTGGLLQGQPPDPNATVRAALPEQERRQWQRALRGSRTEGPKQVIDVPGGPTVRVPADSCVQEATEEVYGKGWDERYLLVQGLRNRVVKKAMADDGVREAVARWADCMKKEGHAFRELQDGPRAVQRALDRAEKQGGRAALQKAGRTELRLARLDAGCQRSAKLAEAVDAAQTAVERALPTADRSALSAFRTARDQALAKARRAMKGRASASTP</sequence>
<protein>
    <recommendedName>
        <fullName evidence="5">Lipoprotein</fullName>
    </recommendedName>
</protein>
<keyword evidence="2" id="KW-0732">Signal</keyword>
<organism evidence="3 4">
    <name type="scientific">Streptomyces coelicoflavus</name>
    <dbReference type="NCBI Taxonomy" id="285562"/>
    <lineage>
        <taxon>Bacteria</taxon>
        <taxon>Bacillati</taxon>
        <taxon>Actinomycetota</taxon>
        <taxon>Actinomycetes</taxon>
        <taxon>Kitasatosporales</taxon>
        <taxon>Streptomycetaceae</taxon>
        <taxon>Streptomyces</taxon>
    </lineage>
</organism>
<name>A0A7K3PQD0_9ACTN</name>